<feature type="signal peptide" evidence="2">
    <location>
        <begin position="1"/>
        <end position="21"/>
    </location>
</feature>
<dbReference type="InterPro" id="IPR005674">
    <property type="entry name" value="CocE/Ser_esterase"/>
</dbReference>
<dbReference type="Pfam" id="PF02129">
    <property type="entry name" value="Peptidase_S15"/>
    <property type="match status" value="1"/>
</dbReference>
<sequence>MMKKFTTLLLLALCCCNALFAQTDYVKDHFTKKDVYITMRDGVKLFTSIYTPKDATAKNKYPIMMQRTCYSIGPYGETKYPYQLGPSALMMKEGYIFVYQDVRGRYKSEGTWTNMTPAIDNKKSKTDVDEGSDTYDTIDWLIKNVTGNNGKVGQWGISYPGFYTAAGILSNHPALKASSPQAPISDFFFDDFHHNGAFIEGYFFTFPVFGVQKKDTTSKSWFTDKMFNAGTRDGYQFLLDLGPLKNADKYYKDNFFWQETINHPNYDDFWQKRGLLKHFGKVKPAVMLVGGWFDAEDLTGPLAIYKTIKKSDPSAYNTIVMGPFGHGRWSRETGHTLHSNVYFGDSIATFYQKEIEAKFFNHFLKGKGDKNSGLPNAYMYNTGKKEWATFDKWPVPTAEHRKLFLGADGKLASTQPGTAASVDFVSDPMKPVPYTEDNSTTMGFTPHNYMSEDQRFAGRRPDVLVYQSEVLTDDVTLGGEIMAHLKVATTGSDADWVVKLIDVYPPDEQNHPYMPNKSIILSNYWQMVRSEVMPARFRNSFEKPEAMVPGQKTDVNFQLQDVLHTFKKGHRIMIQVQSTWFPIVARNPQKFVENPYKANESDYIKATHQVFNDSYIDVEVLK</sequence>
<dbReference type="Gene3D" id="3.40.50.1820">
    <property type="entry name" value="alpha/beta hydrolase"/>
    <property type="match status" value="1"/>
</dbReference>
<dbReference type="EMBL" id="BAABFT010000006">
    <property type="protein sequence ID" value="GAA4325556.1"/>
    <property type="molecule type" value="Genomic_DNA"/>
</dbReference>
<gene>
    <name evidence="4" type="ORF">GCM10023149_27980</name>
</gene>
<keyword evidence="2" id="KW-0732">Signal</keyword>
<evidence type="ECO:0000256" key="2">
    <source>
        <dbReference type="SAM" id="SignalP"/>
    </source>
</evidence>
<dbReference type="NCBIfam" id="TIGR00976">
    <property type="entry name" value="CocE_NonD"/>
    <property type="match status" value="1"/>
</dbReference>
<evidence type="ECO:0000313" key="4">
    <source>
        <dbReference type="EMBL" id="GAA4325556.1"/>
    </source>
</evidence>
<dbReference type="InterPro" id="IPR008979">
    <property type="entry name" value="Galactose-bd-like_sf"/>
</dbReference>
<dbReference type="Pfam" id="PF08530">
    <property type="entry name" value="PepX_C"/>
    <property type="match status" value="1"/>
</dbReference>
<dbReference type="PANTHER" id="PTHR43056:SF10">
    <property type="entry name" value="COCE_NOND FAMILY, PUTATIVE (AFU_ORTHOLOGUE AFUA_7G00600)-RELATED"/>
    <property type="match status" value="1"/>
</dbReference>
<dbReference type="InterPro" id="IPR013736">
    <property type="entry name" value="Xaa-Pro_dipept_C"/>
</dbReference>
<dbReference type="SMART" id="SM00939">
    <property type="entry name" value="PepX_C"/>
    <property type="match status" value="1"/>
</dbReference>
<accession>A0ABP8GJK0</accession>
<proteinExistence type="predicted"/>
<dbReference type="SUPFAM" id="SSF53474">
    <property type="entry name" value="alpha/beta-Hydrolases"/>
    <property type="match status" value="1"/>
</dbReference>
<dbReference type="InterPro" id="IPR029058">
    <property type="entry name" value="AB_hydrolase_fold"/>
</dbReference>
<protein>
    <submittedName>
        <fullName evidence="4">CocE/NonD family hydrolase</fullName>
    </submittedName>
</protein>
<feature type="domain" description="Xaa-Pro dipeptidyl-peptidase C-terminal" evidence="3">
    <location>
        <begin position="357"/>
        <end position="617"/>
    </location>
</feature>
<name>A0ABP8GJK0_9SPHI</name>
<keyword evidence="5" id="KW-1185">Reference proteome</keyword>
<dbReference type="Gene3D" id="2.60.120.260">
    <property type="entry name" value="Galactose-binding domain-like"/>
    <property type="match status" value="1"/>
</dbReference>
<dbReference type="SUPFAM" id="SSF49785">
    <property type="entry name" value="Galactose-binding domain-like"/>
    <property type="match status" value="1"/>
</dbReference>
<dbReference type="InterPro" id="IPR050585">
    <property type="entry name" value="Xaa-Pro_dipeptidyl-ppase/CocE"/>
</dbReference>
<feature type="chain" id="PRO_5045985990" evidence="2">
    <location>
        <begin position="22"/>
        <end position="622"/>
    </location>
</feature>
<reference evidence="5" key="1">
    <citation type="journal article" date="2019" name="Int. J. Syst. Evol. Microbiol.">
        <title>The Global Catalogue of Microorganisms (GCM) 10K type strain sequencing project: providing services to taxonomists for standard genome sequencing and annotation.</title>
        <authorList>
            <consortium name="The Broad Institute Genomics Platform"/>
            <consortium name="The Broad Institute Genome Sequencing Center for Infectious Disease"/>
            <person name="Wu L."/>
            <person name="Ma J."/>
        </authorList>
    </citation>
    <scope>NUCLEOTIDE SEQUENCE [LARGE SCALE GENOMIC DNA]</scope>
    <source>
        <strain evidence="5">JCM 17705</strain>
    </source>
</reference>
<evidence type="ECO:0000256" key="1">
    <source>
        <dbReference type="ARBA" id="ARBA00022801"/>
    </source>
</evidence>
<dbReference type="Proteomes" id="UP001500582">
    <property type="component" value="Unassembled WGS sequence"/>
</dbReference>
<evidence type="ECO:0000259" key="3">
    <source>
        <dbReference type="SMART" id="SM00939"/>
    </source>
</evidence>
<dbReference type="InterPro" id="IPR000383">
    <property type="entry name" value="Xaa-Pro-like_dom"/>
</dbReference>
<dbReference type="RefSeq" id="WP_345211718.1">
    <property type="nucleotide sequence ID" value="NZ_BAABFT010000006.1"/>
</dbReference>
<dbReference type="Gene3D" id="1.10.3020.10">
    <property type="entry name" value="alpha-amino acid ester hydrolase ( Helical cap domain)"/>
    <property type="match status" value="1"/>
</dbReference>
<keyword evidence="1 4" id="KW-0378">Hydrolase</keyword>
<dbReference type="PANTHER" id="PTHR43056">
    <property type="entry name" value="PEPTIDASE S9 PROLYL OLIGOPEPTIDASE"/>
    <property type="match status" value="1"/>
</dbReference>
<dbReference type="GO" id="GO:0016787">
    <property type="term" value="F:hydrolase activity"/>
    <property type="evidence" value="ECO:0007669"/>
    <property type="project" value="UniProtKB-KW"/>
</dbReference>
<comment type="caution">
    <text evidence="4">The sequence shown here is derived from an EMBL/GenBank/DDBJ whole genome shotgun (WGS) entry which is preliminary data.</text>
</comment>
<evidence type="ECO:0000313" key="5">
    <source>
        <dbReference type="Proteomes" id="UP001500582"/>
    </source>
</evidence>
<organism evidence="4 5">
    <name type="scientific">Mucilaginibacter gynuensis</name>
    <dbReference type="NCBI Taxonomy" id="1302236"/>
    <lineage>
        <taxon>Bacteria</taxon>
        <taxon>Pseudomonadati</taxon>
        <taxon>Bacteroidota</taxon>
        <taxon>Sphingobacteriia</taxon>
        <taxon>Sphingobacteriales</taxon>
        <taxon>Sphingobacteriaceae</taxon>
        <taxon>Mucilaginibacter</taxon>
    </lineage>
</organism>